<reference evidence="3" key="1">
    <citation type="submission" date="2023-05" db="EMBL/GenBank/DDBJ databases">
        <title>Anaerotaeda fermentans gen. nov., sp. nov., a novel anaerobic planctomycete of the new family within the order Sedimentisphaerales isolated from Taman Peninsula, Russia.</title>
        <authorList>
            <person name="Khomyakova M.A."/>
            <person name="Merkel A.Y."/>
            <person name="Slobodkin A.I."/>
        </authorList>
    </citation>
    <scope>NUCLEOTIDE SEQUENCE</scope>
    <source>
        <strain evidence="3">M17dextr</strain>
    </source>
</reference>
<dbReference type="Gene3D" id="3.20.20.150">
    <property type="entry name" value="Divalent-metal-dependent TIM barrel enzymes"/>
    <property type="match status" value="1"/>
</dbReference>
<keyword evidence="1" id="KW-0413">Isomerase</keyword>
<dbReference type="PROSITE" id="PS51318">
    <property type="entry name" value="TAT"/>
    <property type="match status" value="1"/>
</dbReference>
<dbReference type="PANTHER" id="PTHR43489">
    <property type="entry name" value="ISOMERASE"/>
    <property type="match status" value="1"/>
</dbReference>
<dbReference type="InterPro" id="IPR036237">
    <property type="entry name" value="Xyl_isomerase-like_sf"/>
</dbReference>
<feature type="domain" description="Xylose isomerase-like TIM barrel" evidence="2">
    <location>
        <begin position="100"/>
        <end position="297"/>
    </location>
</feature>
<dbReference type="EMBL" id="JASCXX010000024">
    <property type="protein sequence ID" value="MDI6450761.1"/>
    <property type="molecule type" value="Genomic_DNA"/>
</dbReference>
<keyword evidence="4" id="KW-1185">Reference proteome</keyword>
<dbReference type="InterPro" id="IPR006311">
    <property type="entry name" value="TAT_signal"/>
</dbReference>
<organism evidence="3 4">
    <name type="scientific">Anaerobaca lacustris</name>
    <dbReference type="NCBI Taxonomy" id="3044600"/>
    <lineage>
        <taxon>Bacteria</taxon>
        <taxon>Pseudomonadati</taxon>
        <taxon>Planctomycetota</taxon>
        <taxon>Phycisphaerae</taxon>
        <taxon>Sedimentisphaerales</taxon>
        <taxon>Anaerobacaceae</taxon>
        <taxon>Anaerobaca</taxon>
    </lineage>
</organism>
<protein>
    <submittedName>
        <fullName evidence="3">TIM barrel protein</fullName>
    </submittedName>
</protein>
<comment type="caution">
    <text evidence="3">The sequence shown here is derived from an EMBL/GenBank/DDBJ whole genome shotgun (WGS) entry which is preliminary data.</text>
</comment>
<proteinExistence type="predicted"/>
<evidence type="ECO:0000259" key="2">
    <source>
        <dbReference type="Pfam" id="PF01261"/>
    </source>
</evidence>
<dbReference type="SUPFAM" id="SSF51658">
    <property type="entry name" value="Xylose isomerase-like"/>
    <property type="match status" value="1"/>
</dbReference>
<dbReference type="RefSeq" id="WP_349246171.1">
    <property type="nucleotide sequence ID" value="NZ_JASCXX010000024.1"/>
</dbReference>
<evidence type="ECO:0000256" key="1">
    <source>
        <dbReference type="ARBA" id="ARBA00023235"/>
    </source>
</evidence>
<gene>
    <name evidence="3" type="ORF">QJ522_17005</name>
</gene>
<dbReference type="InterPro" id="IPR013022">
    <property type="entry name" value="Xyl_isomerase-like_TIM-brl"/>
</dbReference>
<dbReference type="GO" id="GO:0016853">
    <property type="term" value="F:isomerase activity"/>
    <property type="evidence" value="ECO:0007669"/>
    <property type="project" value="UniProtKB-KW"/>
</dbReference>
<accession>A0AAW6U3U0</accession>
<evidence type="ECO:0000313" key="3">
    <source>
        <dbReference type="EMBL" id="MDI6450761.1"/>
    </source>
</evidence>
<dbReference type="PANTHER" id="PTHR43489:SF3">
    <property type="entry name" value="XYLOSE ISOMERASE DOMAIN PROTEIN TIM BARREL"/>
    <property type="match status" value="1"/>
</dbReference>
<dbReference type="Proteomes" id="UP001431776">
    <property type="component" value="Unassembled WGS sequence"/>
</dbReference>
<evidence type="ECO:0000313" key="4">
    <source>
        <dbReference type="Proteomes" id="UP001431776"/>
    </source>
</evidence>
<dbReference type="InterPro" id="IPR050417">
    <property type="entry name" value="Sugar_Epim/Isomerase"/>
</dbReference>
<dbReference type="Pfam" id="PF01261">
    <property type="entry name" value="AP_endonuc_2"/>
    <property type="match status" value="1"/>
</dbReference>
<sequence length="307" mass="33913">MNDARKNAETGKAVGEGSLTRRDVLTAAAAVIGASSGLMGLPKAARGQTGRVVKNGRIKQSICGGCLRGMKLDQEQTARLLVEMGLVGRDLVGRNDWDVLKKYDLVATMVPGAGSIRQGLNDKSMHPKFMESFRTNIKAAADYKWPNVICMAGDRGGIGEEEGMDNCQAILKEAVKIAEDCDVTICMELLNSKVDHPGYMCDNYPWAFELCRRVDSPRFKMLFDIYHMQIMEGDLIATIRKNIQHIGHFHTAGVPGRHELDENQEIYYPAVMRAIVETGYDGYVAHEYTPTRDPLESLVQAVKACDV</sequence>
<dbReference type="AlphaFoldDB" id="A0AAW6U3U0"/>
<name>A0AAW6U3U0_9BACT</name>